<reference evidence="1 2" key="1">
    <citation type="submission" date="2015-10" db="EMBL/GenBank/DDBJ databases">
        <authorList>
            <person name="Gilbert D.G."/>
        </authorList>
    </citation>
    <scope>NUCLEOTIDE SEQUENCE [LARGE SCALE GENOMIC DNA]</scope>
    <source>
        <strain evidence="1">COMA1</strain>
    </source>
</reference>
<dbReference type="STRING" id="1742972.COMA1_11698"/>
<sequence length="215" mass="24125">MKPSSLRVLGCAIMGAAMLAGCRGTGEVRTLDLREKLPMVQVTDIEPVKIVIEPFEDRRTDKSRVGTRTHLWGGTTYFNVPGDRLAEMLTQRLADRLKTRGWNDRVWNVRVAPAGAVPDADIVISGQVQDFSASAKSRVFSTVIETSSRFHVQAQNQSDHSTTIRRVEGARSRTVFWFNNDDVQEQLSATLRDGIERLLGDTMIERKALRSVRQK</sequence>
<dbReference type="Proteomes" id="UP000199032">
    <property type="component" value="Unassembled WGS sequence"/>
</dbReference>
<name>A0A0S4LER9_9BACT</name>
<evidence type="ECO:0008006" key="3">
    <source>
        <dbReference type="Google" id="ProtNLM"/>
    </source>
</evidence>
<organism evidence="1 2">
    <name type="scientific">Candidatus Nitrospira nitrosa</name>
    <dbReference type="NCBI Taxonomy" id="1742972"/>
    <lineage>
        <taxon>Bacteria</taxon>
        <taxon>Pseudomonadati</taxon>
        <taxon>Nitrospirota</taxon>
        <taxon>Nitrospiria</taxon>
        <taxon>Nitrospirales</taxon>
        <taxon>Nitrospiraceae</taxon>
        <taxon>Nitrospira</taxon>
    </lineage>
</organism>
<dbReference type="OrthoDB" id="9783247at2"/>
<accession>A0A0S4LER9</accession>
<dbReference type="RefSeq" id="WP_090746367.1">
    <property type="nucleotide sequence ID" value="NZ_CZQA01000001.1"/>
</dbReference>
<proteinExistence type="predicted"/>
<dbReference type="EMBL" id="CZQA01000001">
    <property type="protein sequence ID" value="CUS34422.1"/>
    <property type="molecule type" value="Genomic_DNA"/>
</dbReference>
<gene>
    <name evidence="1" type="ORF">COMA1_11698</name>
</gene>
<evidence type="ECO:0000313" key="1">
    <source>
        <dbReference type="EMBL" id="CUS34422.1"/>
    </source>
</evidence>
<evidence type="ECO:0000313" key="2">
    <source>
        <dbReference type="Proteomes" id="UP000199032"/>
    </source>
</evidence>
<dbReference type="PROSITE" id="PS51257">
    <property type="entry name" value="PROKAR_LIPOPROTEIN"/>
    <property type="match status" value="1"/>
</dbReference>
<protein>
    <recommendedName>
        <fullName evidence="3">Lipoprotein</fullName>
    </recommendedName>
</protein>
<keyword evidence="2" id="KW-1185">Reference proteome</keyword>
<dbReference type="AlphaFoldDB" id="A0A0S4LER9"/>